<dbReference type="InterPro" id="IPR016875">
    <property type="entry name" value="UCP028200"/>
</dbReference>
<protein>
    <recommendedName>
        <fullName evidence="4">Lipoprotein</fullName>
    </recommendedName>
</protein>
<dbReference type="RefSeq" id="WP_206572627.1">
    <property type="nucleotide sequence ID" value="NZ_JAFKCV010000002.1"/>
</dbReference>
<dbReference type="AlphaFoldDB" id="A0A939IQE9"/>
<evidence type="ECO:0000256" key="1">
    <source>
        <dbReference type="SAM" id="MobiDB-lite"/>
    </source>
</evidence>
<feature type="region of interest" description="Disordered" evidence="1">
    <location>
        <begin position="129"/>
        <end position="150"/>
    </location>
</feature>
<proteinExistence type="predicted"/>
<evidence type="ECO:0008006" key="4">
    <source>
        <dbReference type="Google" id="ProtNLM"/>
    </source>
</evidence>
<dbReference type="PROSITE" id="PS51257">
    <property type="entry name" value="PROKAR_LIPOPROTEIN"/>
    <property type="match status" value="1"/>
</dbReference>
<organism evidence="2 3">
    <name type="scientific">Bowmanella dokdonensis</name>
    <dbReference type="NCBI Taxonomy" id="751969"/>
    <lineage>
        <taxon>Bacteria</taxon>
        <taxon>Pseudomonadati</taxon>
        <taxon>Pseudomonadota</taxon>
        <taxon>Gammaproteobacteria</taxon>
        <taxon>Alteromonadales</taxon>
        <taxon>Alteromonadaceae</taxon>
        <taxon>Bowmanella</taxon>
    </lineage>
</organism>
<dbReference type="Proteomes" id="UP000664654">
    <property type="component" value="Unassembled WGS sequence"/>
</dbReference>
<gene>
    <name evidence="2" type="ORF">J0A66_04705</name>
</gene>
<evidence type="ECO:0000313" key="2">
    <source>
        <dbReference type="EMBL" id="MBN7824522.1"/>
    </source>
</evidence>
<keyword evidence="3" id="KW-1185">Reference proteome</keyword>
<accession>A0A939IQE9</accession>
<dbReference type="EMBL" id="JAFKCV010000002">
    <property type="protein sequence ID" value="MBN7824522.1"/>
    <property type="molecule type" value="Genomic_DNA"/>
</dbReference>
<feature type="compositionally biased region" description="Basic and acidic residues" evidence="1">
    <location>
        <begin position="129"/>
        <end position="139"/>
    </location>
</feature>
<dbReference type="PIRSF" id="PIRSF028200">
    <property type="entry name" value="UCP028200"/>
    <property type="match status" value="1"/>
</dbReference>
<comment type="caution">
    <text evidence="2">The sequence shown here is derived from an EMBL/GenBank/DDBJ whole genome shotgun (WGS) entry which is preliminary data.</text>
</comment>
<reference evidence="2" key="1">
    <citation type="submission" date="2021-03" db="EMBL/GenBank/DDBJ databases">
        <title>novel species isolated from a fishpond in China.</title>
        <authorList>
            <person name="Lu H."/>
            <person name="Cai Z."/>
        </authorList>
    </citation>
    <scope>NUCLEOTIDE SEQUENCE</scope>
    <source>
        <strain evidence="2">JCM 30855</strain>
    </source>
</reference>
<sequence length="280" mass="33424">MKRLFATVLLVLGLAGCSTGFVYTNLDWLVHWYLDDYVNLDRQQKKLFDQHMNEWLDWHRNEELVSYRAHLVRLKQAVEQGPMTQTQWLAEFEQGRAHWQRLLDHLAPELATLALTLEDKQVESIFTEVEDKNREREEDRADQDESERLQERHENLVEDLEQWAGRLNEQQKELVGEYAGQFRSNFNNWIIYRRAWQARAKEMLLEKQDSEQWKASFAQLLSEPERYQSPEFKRISAYNNALYAKMLEALQPSLSDKQRRHVSRELQELIDDLTDLIGDD</sequence>
<dbReference type="Pfam" id="PF19795">
    <property type="entry name" value="DUF6279"/>
    <property type="match status" value="1"/>
</dbReference>
<evidence type="ECO:0000313" key="3">
    <source>
        <dbReference type="Proteomes" id="UP000664654"/>
    </source>
</evidence>
<name>A0A939IQE9_9ALTE</name>